<feature type="non-terminal residue" evidence="9">
    <location>
        <position position="634"/>
    </location>
</feature>
<evidence type="ECO:0000313" key="9">
    <source>
        <dbReference type="EMBL" id="CAL4071859.1"/>
    </source>
</evidence>
<accession>A0AAV2Q9J0</accession>
<feature type="domain" description="Cathepsin propeptide inhibitor" evidence="8">
    <location>
        <begin position="295"/>
        <end position="355"/>
    </location>
</feature>
<dbReference type="SUPFAM" id="SSF54001">
    <property type="entry name" value="Cysteine proteinases"/>
    <property type="match status" value="2"/>
</dbReference>
<dbReference type="PROSITE" id="PS00639">
    <property type="entry name" value="THIOL_PROTEASE_HIS"/>
    <property type="match status" value="1"/>
</dbReference>
<keyword evidence="4" id="KW-0788">Thiol protease</keyword>
<dbReference type="PANTHER" id="PTHR12411">
    <property type="entry name" value="CYSTEINE PROTEASE FAMILY C1-RELATED"/>
    <property type="match status" value="1"/>
</dbReference>
<dbReference type="InterPro" id="IPR025660">
    <property type="entry name" value="Pept_his_AS"/>
</dbReference>
<protein>
    <submittedName>
        <fullName evidence="9">Uncharacterized protein</fullName>
    </submittedName>
</protein>
<proteinExistence type="inferred from homology"/>
<gene>
    <name evidence="9" type="ORF">MNOR_LOCUS8670</name>
</gene>
<keyword evidence="6" id="KW-1015">Disulfide bond</keyword>
<keyword evidence="2" id="KW-0645">Protease</keyword>
<dbReference type="FunFam" id="3.90.70.10:FF:000039">
    <property type="entry name" value="Cysteine proteinase 2, putative"/>
    <property type="match status" value="1"/>
</dbReference>
<dbReference type="AlphaFoldDB" id="A0AAV2Q9J0"/>
<dbReference type="InterPro" id="IPR000169">
    <property type="entry name" value="Pept_cys_AS"/>
</dbReference>
<dbReference type="PRINTS" id="PR00705">
    <property type="entry name" value="PAPAIN"/>
</dbReference>
<dbReference type="CDD" id="cd02248">
    <property type="entry name" value="Peptidase_C1A"/>
    <property type="match status" value="2"/>
</dbReference>
<dbReference type="InterPro" id="IPR039417">
    <property type="entry name" value="Peptidase_C1A_papain-like"/>
</dbReference>
<feature type="domain" description="Peptidase C1A papain C-terminal" evidence="7">
    <location>
        <begin position="387"/>
        <end position="602"/>
    </location>
</feature>
<dbReference type="InterPro" id="IPR013201">
    <property type="entry name" value="Prot_inhib_I29"/>
</dbReference>
<evidence type="ECO:0000256" key="5">
    <source>
        <dbReference type="ARBA" id="ARBA00023145"/>
    </source>
</evidence>
<dbReference type="InterPro" id="IPR000668">
    <property type="entry name" value="Peptidase_C1A_C"/>
</dbReference>
<evidence type="ECO:0000256" key="4">
    <source>
        <dbReference type="ARBA" id="ARBA00022807"/>
    </source>
</evidence>
<dbReference type="GO" id="GO:0006508">
    <property type="term" value="P:proteolysis"/>
    <property type="evidence" value="ECO:0007669"/>
    <property type="project" value="UniProtKB-KW"/>
</dbReference>
<dbReference type="SMART" id="SM00848">
    <property type="entry name" value="Inhibitor_I29"/>
    <property type="match status" value="1"/>
</dbReference>
<dbReference type="EMBL" id="CAXKWB010004056">
    <property type="protein sequence ID" value="CAL4071859.1"/>
    <property type="molecule type" value="Genomic_DNA"/>
</dbReference>
<dbReference type="InterPro" id="IPR013128">
    <property type="entry name" value="Peptidase_C1A"/>
</dbReference>
<evidence type="ECO:0000259" key="7">
    <source>
        <dbReference type="SMART" id="SM00645"/>
    </source>
</evidence>
<dbReference type="Proteomes" id="UP001497623">
    <property type="component" value="Unassembled WGS sequence"/>
</dbReference>
<evidence type="ECO:0000313" key="10">
    <source>
        <dbReference type="Proteomes" id="UP001497623"/>
    </source>
</evidence>
<evidence type="ECO:0000256" key="3">
    <source>
        <dbReference type="ARBA" id="ARBA00022801"/>
    </source>
</evidence>
<dbReference type="Gene3D" id="3.90.70.10">
    <property type="entry name" value="Cysteine proteinases"/>
    <property type="match status" value="2"/>
</dbReference>
<dbReference type="PROSITE" id="PS00640">
    <property type="entry name" value="THIOL_PROTEASE_ASN"/>
    <property type="match status" value="2"/>
</dbReference>
<reference evidence="9 10" key="1">
    <citation type="submission" date="2024-05" db="EMBL/GenBank/DDBJ databases">
        <authorList>
            <person name="Wallberg A."/>
        </authorList>
    </citation>
    <scope>NUCLEOTIDE SEQUENCE [LARGE SCALE GENOMIC DNA]</scope>
</reference>
<dbReference type="Pfam" id="PF08246">
    <property type="entry name" value="Inhibitor_I29"/>
    <property type="match status" value="1"/>
</dbReference>
<dbReference type="InterPro" id="IPR038765">
    <property type="entry name" value="Papain-like_cys_pep_sf"/>
</dbReference>
<comment type="similarity">
    <text evidence="1">Belongs to the peptidase C1 family.</text>
</comment>
<comment type="caution">
    <text evidence="9">The sequence shown here is derived from an EMBL/GenBank/DDBJ whole genome shotgun (WGS) entry which is preliminary data.</text>
</comment>
<feature type="domain" description="Peptidase C1A papain C-terminal" evidence="7">
    <location>
        <begin position="42"/>
        <end position="262"/>
    </location>
</feature>
<keyword evidence="3" id="KW-0378">Hydrolase</keyword>
<dbReference type="GO" id="GO:0008234">
    <property type="term" value="F:cysteine-type peptidase activity"/>
    <property type="evidence" value="ECO:0007669"/>
    <property type="project" value="UniProtKB-KW"/>
</dbReference>
<dbReference type="PROSITE" id="PS00139">
    <property type="entry name" value="THIOL_PROTEASE_CYS"/>
    <property type="match status" value="1"/>
</dbReference>
<organism evidence="9 10">
    <name type="scientific">Meganyctiphanes norvegica</name>
    <name type="common">Northern krill</name>
    <name type="synonym">Thysanopoda norvegica</name>
    <dbReference type="NCBI Taxonomy" id="48144"/>
    <lineage>
        <taxon>Eukaryota</taxon>
        <taxon>Metazoa</taxon>
        <taxon>Ecdysozoa</taxon>
        <taxon>Arthropoda</taxon>
        <taxon>Crustacea</taxon>
        <taxon>Multicrustacea</taxon>
        <taxon>Malacostraca</taxon>
        <taxon>Eumalacostraca</taxon>
        <taxon>Eucarida</taxon>
        <taxon>Euphausiacea</taxon>
        <taxon>Euphausiidae</taxon>
        <taxon>Meganyctiphanes</taxon>
    </lineage>
</organism>
<evidence type="ECO:0000256" key="1">
    <source>
        <dbReference type="ARBA" id="ARBA00008455"/>
    </source>
</evidence>
<evidence type="ECO:0000256" key="6">
    <source>
        <dbReference type="ARBA" id="ARBA00023157"/>
    </source>
</evidence>
<dbReference type="InterPro" id="IPR025661">
    <property type="entry name" value="Pept_asp_AS"/>
</dbReference>
<evidence type="ECO:0000259" key="8">
    <source>
        <dbReference type="SMART" id="SM00848"/>
    </source>
</evidence>
<keyword evidence="5" id="KW-0865">Zymogen</keyword>
<name>A0AAV2Q9J0_MEGNR</name>
<keyword evidence="10" id="KW-1185">Reference proteome</keyword>
<dbReference type="Pfam" id="PF00112">
    <property type="entry name" value="Peptidase_C1"/>
    <property type="match status" value="2"/>
</dbReference>
<sequence length="634" mass="71032">MGHNEHSDLSYEEVLLRLTGALEERQGRAMGNWYRGEQLGHEPENINHSVMMNPIRNQKHTTETECGSSWAFSAIASIEGLLYKTLNERMILSEQKLIDCGKGVAFPDDGSHTGCDGGWTGGAIRYVGINNGIDDGNQYKYTGKGNKPCTNDKKPNFHVYRVGVQFIDAHNESKLMNALWKGVPLTVYVFVSPNFRHYAGEIFKYDKSLYCGGKNHAMVLVGYDKNHWILRNSWGVTWGEKGYMKLARDQKCLFARQGFIPKFVDSRAEAEASKSEDQLVLAGSALGDAGASISHDEFVKKYNKSYKDEAEKNNRSTIYQINVEVMEKHNILYAKGESSYKMGVNKYSDLTYDEVLKYLTGALEPMDTRKRRESKCNSIYRENTGTLKDSKDYRKEITFNPIQDQNYCGSCWAFSAIASIESKIFIESGQLVKLSEQNLIDCAKGVAFKGCSGGRPGRAIEYVSNNGIALNKNYPYENKEGNCNEDVSTQKYNVTGKQRVEPRNEEVLLHALEYTGPISVNVILPDSMRHYKKGVYEDELCKKRSEPINHAMVLMGYGNELGKDFWILRNSWGESFGEEGYMKLRRNKRNHCKIASFAFIPQIKGSKAECVGGSTGGKKGGYVTSAGSAVGDAG</sequence>
<dbReference type="SMART" id="SM00645">
    <property type="entry name" value="Pept_C1"/>
    <property type="match status" value="2"/>
</dbReference>
<evidence type="ECO:0000256" key="2">
    <source>
        <dbReference type="ARBA" id="ARBA00022670"/>
    </source>
</evidence>